<evidence type="ECO:0000256" key="1">
    <source>
        <dbReference type="SAM" id="MobiDB-lite"/>
    </source>
</evidence>
<dbReference type="EMBL" id="MU003709">
    <property type="protein sequence ID" value="KAF2805437.1"/>
    <property type="molecule type" value="Genomic_DNA"/>
</dbReference>
<feature type="signal peptide" evidence="2">
    <location>
        <begin position="1"/>
        <end position="19"/>
    </location>
</feature>
<dbReference type="RefSeq" id="XP_033572401.1">
    <property type="nucleotide sequence ID" value="XM_033722318.1"/>
</dbReference>
<feature type="region of interest" description="Disordered" evidence="1">
    <location>
        <begin position="168"/>
        <end position="194"/>
    </location>
</feature>
<dbReference type="AlphaFoldDB" id="A0A6A6YC67"/>
<dbReference type="OrthoDB" id="10408149at2759"/>
<sequence>MKHVRILVLAFSTVSSVLAKNGCYKGGERAFSKELAAASLVSVCDHMLASTGSSSFNESSPSRTACRTYPSMEVSTDNAWYNDNRDKAWFFQIFIDPNNDNENGFNLKRADCVKEFEHAINLCDFGAIRKVGKLWRFRADPQYKRCEMEWSDSVTGEVIGLHKLNQPWKTKKKGTSQEEPDDEDDEEDDQDEDEKFRKAFNALVGYRDRNGEDKNFTKALEVLKNYKFRKDDKKAKASKHS</sequence>
<feature type="chain" id="PRO_5044628984" evidence="2">
    <location>
        <begin position="20"/>
        <end position="241"/>
    </location>
</feature>
<reference evidence="3 5" key="1">
    <citation type="journal article" date="2020" name="Stud. Mycol.">
        <title>101 Dothideomycetes genomes: a test case for predicting lifestyles and emergence of pathogens.</title>
        <authorList>
            <person name="Haridas S."/>
            <person name="Albert R."/>
            <person name="Binder M."/>
            <person name="Bloem J."/>
            <person name="Labutti K."/>
            <person name="Salamov A."/>
            <person name="Andreopoulos B."/>
            <person name="Baker S."/>
            <person name="Barry K."/>
            <person name="Bills G."/>
            <person name="Bluhm B."/>
            <person name="Cannon C."/>
            <person name="Castanera R."/>
            <person name="Culley D."/>
            <person name="Daum C."/>
            <person name="Ezra D."/>
            <person name="Gonzalez J."/>
            <person name="Henrissat B."/>
            <person name="Kuo A."/>
            <person name="Liang C."/>
            <person name="Lipzen A."/>
            <person name="Lutzoni F."/>
            <person name="Magnuson J."/>
            <person name="Mondo S."/>
            <person name="Nolan M."/>
            <person name="Ohm R."/>
            <person name="Pangilinan J."/>
            <person name="Park H.-J."/>
            <person name="Ramirez L."/>
            <person name="Alfaro M."/>
            <person name="Sun H."/>
            <person name="Tritt A."/>
            <person name="Yoshinaga Y."/>
            <person name="Zwiers L.-H."/>
            <person name="Turgeon B."/>
            <person name="Goodwin S."/>
            <person name="Spatafora J."/>
            <person name="Crous P."/>
            <person name="Grigoriev I."/>
        </authorList>
    </citation>
    <scope>NUCLEOTIDE SEQUENCE</scope>
    <source>
        <strain evidence="3 5">CBS 304.34</strain>
    </source>
</reference>
<reference evidence="5" key="3">
    <citation type="submission" date="2025-04" db="UniProtKB">
        <authorList>
            <consortium name="RefSeq"/>
        </authorList>
    </citation>
    <scope>IDENTIFICATION</scope>
    <source>
        <strain evidence="5">CBS 304.34</strain>
    </source>
</reference>
<proteinExistence type="predicted"/>
<keyword evidence="2" id="KW-0732">Signal</keyword>
<name>A0A6A6YC67_9PEZI</name>
<evidence type="ECO:0000313" key="4">
    <source>
        <dbReference type="Proteomes" id="UP000504636"/>
    </source>
</evidence>
<dbReference type="Proteomes" id="UP000504636">
    <property type="component" value="Unplaced"/>
</dbReference>
<evidence type="ECO:0000313" key="5">
    <source>
        <dbReference type="RefSeq" id="XP_033572401.1"/>
    </source>
</evidence>
<gene>
    <name evidence="3 5" type="ORF">BDZ99DRAFT_480163</name>
</gene>
<reference evidence="5" key="2">
    <citation type="submission" date="2020-04" db="EMBL/GenBank/DDBJ databases">
        <authorList>
            <consortium name="NCBI Genome Project"/>
        </authorList>
    </citation>
    <scope>NUCLEOTIDE SEQUENCE</scope>
    <source>
        <strain evidence="5">CBS 304.34</strain>
    </source>
</reference>
<evidence type="ECO:0000256" key="2">
    <source>
        <dbReference type="SAM" id="SignalP"/>
    </source>
</evidence>
<feature type="compositionally biased region" description="Acidic residues" evidence="1">
    <location>
        <begin position="178"/>
        <end position="193"/>
    </location>
</feature>
<dbReference type="GeneID" id="54463211"/>
<evidence type="ECO:0000313" key="3">
    <source>
        <dbReference type="EMBL" id="KAF2805437.1"/>
    </source>
</evidence>
<protein>
    <submittedName>
        <fullName evidence="3 5">Uncharacterized protein</fullName>
    </submittedName>
</protein>
<organism evidence="3">
    <name type="scientific">Mytilinidion resinicola</name>
    <dbReference type="NCBI Taxonomy" id="574789"/>
    <lineage>
        <taxon>Eukaryota</taxon>
        <taxon>Fungi</taxon>
        <taxon>Dikarya</taxon>
        <taxon>Ascomycota</taxon>
        <taxon>Pezizomycotina</taxon>
        <taxon>Dothideomycetes</taxon>
        <taxon>Pleosporomycetidae</taxon>
        <taxon>Mytilinidiales</taxon>
        <taxon>Mytilinidiaceae</taxon>
        <taxon>Mytilinidion</taxon>
    </lineage>
</organism>
<keyword evidence="4" id="KW-1185">Reference proteome</keyword>
<accession>A0A6A6YC67</accession>